<evidence type="ECO:0000313" key="2">
    <source>
        <dbReference type="EMBL" id="KAJ7681691.1"/>
    </source>
</evidence>
<dbReference type="AlphaFoldDB" id="A0AAD7G9U8"/>
<organism evidence="2 3">
    <name type="scientific">Mycena rosella</name>
    <name type="common">Pink bonnet</name>
    <name type="synonym">Agaricus rosellus</name>
    <dbReference type="NCBI Taxonomy" id="1033263"/>
    <lineage>
        <taxon>Eukaryota</taxon>
        <taxon>Fungi</taxon>
        <taxon>Dikarya</taxon>
        <taxon>Basidiomycota</taxon>
        <taxon>Agaricomycotina</taxon>
        <taxon>Agaricomycetes</taxon>
        <taxon>Agaricomycetidae</taxon>
        <taxon>Agaricales</taxon>
        <taxon>Marasmiineae</taxon>
        <taxon>Mycenaceae</taxon>
        <taxon>Mycena</taxon>
    </lineage>
</organism>
<feature type="transmembrane region" description="Helical" evidence="1">
    <location>
        <begin position="265"/>
        <end position="286"/>
    </location>
</feature>
<dbReference type="Proteomes" id="UP001221757">
    <property type="component" value="Unassembled WGS sequence"/>
</dbReference>
<evidence type="ECO:0000313" key="3">
    <source>
        <dbReference type="Proteomes" id="UP001221757"/>
    </source>
</evidence>
<reference evidence="2" key="1">
    <citation type="submission" date="2023-03" db="EMBL/GenBank/DDBJ databases">
        <title>Massive genome expansion in bonnet fungi (Mycena s.s.) driven by repeated elements and novel gene families across ecological guilds.</title>
        <authorList>
            <consortium name="Lawrence Berkeley National Laboratory"/>
            <person name="Harder C.B."/>
            <person name="Miyauchi S."/>
            <person name="Viragh M."/>
            <person name="Kuo A."/>
            <person name="Thoen E."/>
            <person name="Andreopoulos B."/>
            <person name="Lu D."/>
            <person name="Skrede I."/>
            <person name="Drula E."/>
            <person name="Henrissat B."/>
            <person name="Morin E."/>
            <person name="Kohler A."/>
            <person name="Barry K."/>
            <person name="LaButti K."/>
            <person name="Morin E."/>
            <person name="Salamov A."/>
            <person name="Lipzen A."/>
            <person name="Mereny Z."/>
            <person name="Hegedus B."/>
            <person name="Baldrian P."/>
            <person name="Stursova M."/>
            <person name="Weitz H."/>
            <person name="Taylor A."/>
            <person name="Grigoriev I.V."/>
            <person name="Nagy L.G."/>
            <person name="Martin F."/>
            <person name="Kauserud H."/>
        </authorList>
    </citation>
    <scope>NUCLEOTIDE SEQUENCE</scope>
    <source>
        <strain evidence="2">CBHHK067</strain>
    </source>
</reference>
<proteinExistence type="predicted"/>
<keyword evidence="1" id="KW-0472">Membrane</keyword>
<keyword evidence="3" id="KW-1185">Reference proteome</keyword>
<protein>
    <submittedName>
        <fullName evidence="2">Uncharacterized protein</fullName>
    </submittedName>
</protein>
<accession>A0AAD7G9U8</accession>
<gene>
    <name evidence="2" type="ORF">B0H17DRAFT_1138288</name>
</gene>
<sequence length="386" mass="43000">MNVPARMIRIFSRRFHRLAPQAITFAAFENSQDRDIIVLGFHNNGPIYTIRGKTGETASHWTVGAKTGDAAFNWRDGVFCLDDPTSGPTLFRVSDQIKVKTYEIDRKRIRKNGRLRKVHLGEHGSTIICGSDHGWCKSLAKMSDYPLSGDGHLPPLARIVTEPSDNQALLTALQAANPAHQRGAVRVPNSGEIKIGFTNDPPWRKGEWKRQCAPQQQVWRYYWEVPDAREFERLIHTHFKVAGAWIVPVPCQFCMKRHREKFDDALCGGLGGVVGVVLYYLGLLNWPGRLPRMPPRICVHVHVIAICGAWVGPRIDHHVDVGLGRFYLSASARVELGGAAFEDALSRAMHAETPATLRGILHAFFAACVAEKLPGGVQGGQLWVRV</sequence>
<keyword evidence="1" id="KW-1133">Transmembrane helix</keyword>
<evidence type="ECO:0000256" key="1">
    <source>
        <dbReference type="SAM" id="Phobius"/>
    </source>
</evidence>
<dbReference type="Pfam" id="PF13455">
    <property type="entry name" value="MUG113"/>
    <property type="match status" value="1"/>
</dbReference>
<name>A0AAD7G9U8_MYCRO</name>
<dbReference type="EMBL" id="JARKIE010000115">
    <property type="protein sequence ID" value="KAJ7681691.1"/>
    <property type="molecule type" value="Genomic_DNA"/>
</dbReference>
<keyword evidence="1" id="KW-0812">Transmembrane</keyword>
<comment type="caution">
    <text evidence="2">The sequence shown here is derived from an EMBL/GenBank/DDBJ whole genome shotgun (WGS) entry which is preliminary data.</text>
</comment>